<evidence type="ECO:0000259" key="1">
    <source>
        <dbReference type="Pfam" id="PF24524"/>
    </source>
</evidence>
<gene>
    <name evidence="2" type="ORF">NBR_LOCUS7053</name>
</gene>
<dbReference type="AlphaFoldDB" id="A0A0N4XW25"/>
<evidence type="ECO:0000313" key="4">
    <source>
        <dbReference type="WBParaSite" id="NBR_0000705201-mRNA-1"/>
    </source>
</evidence>
<dbReference type="STRING" id="27835.A0A0N4XW25"/>
<accession>A0A0N4XW25</accession>
<organism evidence="4">
    <name type="scientific">Nippostrongylus brasiliensis</name>
    <name type="common">Rat hookworm</name>
    <dbReference type="NCBI Taxonomy" id="27835"/>
    <lineage>
        <taxon>Eukaryota</taxon>
        <taxon>Metazoa</taxon>
        <taxon>Ecdysozoa</taxon>
        <taxon>Nematoda</taxon>
        <taxon>Chromadorea</taxon>
        <taxon>Rhabditida</taxon>
        <taxon>Rhabditina</taxon>
        <taxon>Rhabditomorpha</taxon>
        <taxon>Strongyloidea</taxon>
        <taxon>Heligmosomidae</taxon>
        <taxon>Nippostrongylus</taxon>
    </lineage>
</organism>
<dbReference type="EMBL" id="UYSL01019854">
    <property type="protein sequence ID" value="VDL70642.1"/>
    <property type="molecule type" value="Genomic_DNA"/>
</dbReference>
<reference evidence="2 3" key="2">
    <citation type="submission" date="2018-11" db="EMBL/GenBank/DDBJ databases">
        <authorList>
            <consortium name="Pathogen Informatics"/>
        </authorList>
    </citation>
    <scope>NUCLEOTIDE SEQUENCE [LARGE SCALE GENOMIC DNA]</scope>
</reference>
<keyword evidence="3" id="KW-1185">Reference proteome</keyword>
<dbReference type="OMA" id="QCYGENE"/>
<reference evidence="4" key="1">
    <citation type="submission" date="2017-02" db="UniProtKB">
        <authorList>
            <consortium name="WormBaseParasite"/>
        </authorList>
    </citation>
    <scope>IDENTIFICATION</scope>
</reference>
<dbReference type="Proteomes" id="UP000271162">
    <property type="component" value="Unassembled WGS sequence"/>
</dbReference>
<proteinExistence type="predicted"/>
<evidence type="ECO:0000313" key="3">
    <source>
        <dbReference type="Proteomes" id="UP000271162"/>
    </source>
</evidence>
<dbReference type="Gene3D" id="3.40.630.90">
    <property type="match status" value="1"/>
</dbReference>
<sequence>MDATPSIISLTGQSLANYVLNGGLLPLNNNEAFIRESTAVTVTLVDENDRAIACGAIAMYSPKQAYCVLGEIDDEYKNCSIWIEEIPSSRKETRMYRVTKMIPEILDRTAPTLFETVFADNDCKPTILHLVDALIDCSVGKANVDLGKNITIDLFEGNGSYLLGLADETEAIRTEAIDKNNLLSLLDYDSEMSIYDRTEHVTALINTPEVNGMLAMRSAQVSGYVLTCKNRILACYANDEEIFRQLISSAVKDMDSDECKMFVRFGALDVTQDIIEKATERKEVTRLHTRSNINGIKWSAIYCTNVGLHIF</sequence>
<feature type="domain" description="DUF7596" evidence="1">
    <location>
        <begin position="26"/>
        <end position="159"/>
    </location>
</feature>
<dbReference type="WBParaSite" id="NBR_0000705201-mRNA-1">
    <property type="protein sequence ID" value="NBR_0000705201-mRNA-1"/>
    <property type="gene ID" value="NBR_0000705201"/>
</dbReference>
<name>A0A0N4XW25_NIPBR</name>
<dbReference type="InterPro" id="IPR056017">
    <property type="entry name" value="DUF7596"/>
</dbReference>
<evidence type="ECO:0000313" key="2">
    <source>
        <dbReference type="EMBL" id="VDL70642.1"/>
    </source>
</evidence>
<protein>
    <submittedName>
        <fullName evidence="4">FIST_C domain-containing protein</fullName>
    </submittedName>
</protein>
<dbReference type="Pfam" id="PF24524">
    <property type="entry name" value="DUF7596"/>
    <property type="match status" value="1"/>
</dbReference>